<evidence type="ECO:0000256" key="1">
    <source>
        <dbReference type="ARBA" id="ARBA00004613"/>
    </source>
</evidence>
<dbReference type="PRINTS" id="PR00821">
    <property type="entry name" value="TAGLIPASE"/>
</dbReference>
<dbReference type="AlphaFoldDB" id="A0A443S5E7"/>
<dbReference type="PANTHER" id="PTHR11610:SF173">
    <property type="entry name" value="LIPASE DOMAIN-CONTAINING PROTEIN-RELATED"/>
    <property type="match status" value="1"/>
</dbReference>
<organism evidence="6 7">
    <name type="scientific">Leptotrombidium deliense</name>
    <dbReference type="NCBI Taxonomy" id="299467"/>
    <lineage>
        <taxon>Eukaryota</taxon>
        <taxon>Metazoa</taxon>
        <taxon>Ecdysozoa</taxon>
        <taxon>Arthropoda</taxon>
        <taxon>Chelicerata</taxon>
        <taxon>Arachnida</taxon>
        <taxon>Acari</taxon>
        <taxon>Acariformes</taxon>
        <taxon>Trombidiformes</taxon>
        <taxon>Prostigmata</taxon>
        <taxon>Anystina</taxon>
        <taxon>Parasitengona</taxon>
        <taxon>Trombiculoidea</taxon>
        <taxon>Trombiculidae</taxon>
        <taxon>Leptotrombidium</taxon>
    </lineage>
</organism>
<keyword evidence="7" id="KW-1185">Reference proteome</keyword>
<evidence type="ECO:0000256" key="3">
    <source>
        <dbReference type="ARBA" id="ARBA00022525"/>
    </source>
</evidence>
<sequence>MFVNKKLIVIIHGYASKYSPDSWLSDMKDVILRKGSDEYVVTIVDWSAGAHYQNYQMARANTRVVASIISAFLIQLNILHSMQYEDIHLIGHSLGAHICGYTAKNITKVTGRKIGWVTGLDPAGPCFFDNEG</sequence>
<comment type="similarity">
    <text evidence="2 4">Belongs to the AB hydrolase superfamily. Lipase family.</text>
</comment>
<dbReference type="Gene3D" id="3.40.50.1820">
    <property type="entry name" value="alpha/beta hydrolase"/>
    <property type="match status" value="1"/>
</dbReference>
<dbReference type="InterPro" id="IPR029058">
    <property type="entry name" value="AB_hydrolase_fold"/>
</dbReference>
<dbReference type="EMBL" id="NCKV01007963">
    <property type="protein sequence ID" value="RWS22762.1"/>
    <property type="molecule type" value="Genomic_DNA"/>
</dbReference>
<dbReference type="PANTHER" id="PTHR11610">
    <property type="entry name" value="LIPASE"/>
    <property type="match status" value="1"/>
</dbReference>
<evidence type="ECO:0000256" key="4">
    <source>
        <dbReference type="RuleBase" id="RU004262"/>
    </source>
</evidence>
<proteinExistence type="inferred from homology"/>
<comment type="subcellular location">
    <subcellularLocation>
        <location evidence="1">Secreted</location>
    </subcellularLocation>
</comment>
<protein>
    <submittedName>
        <fullName evidence="6">Pancreatic lipase-related protein 2-like protein</fullName>
    </submittedName>
</protein>
<dbReference type="InterPro" id="IPR000734">
    <property type="entry name" value="TAG_lipase"/>
</dbReference>
<accession>A0A443S5E7</accession>
<feature type="domain" description="Lipase" evidence="5">
    <location>
        <begin position="4"/>
        <end position="129"/>
    </location>
</feature>
<dbReference type="Proteomes" id="UP000288716">
    <property type="component" value="Unassembled WGS sequence"/>
</dbReference>
<dbReference type="VEuPathDB" id="VectorBase:LDEU009278"/>
<reference evidence="6 7" key="1">
    <citation type="journal article" date="2018" name="Gigascience">
        <title>Genomes of trombidid mites reveal novel predicted allergens and laterally-transferred genes associated with secondary metabolism.</title>
        <authorList>
            <person name="Dong X."/>
            <person name="Chaisiri K."/>
            <person name="Xia D."/>
            <person name="Armstrong S.D."/>
            <person name="Fang Y."/>
            <person name="Donnelly M.J."/>
            <person name="Kadowaki T."/>
            <person name="McGarry J.W."/>
            <person name="Darby A.C."/>
            <person name="Makepeace B.L."/>
        </authorList>
    </citation>
    <scope>NUCLEOTIDE SEQUENCE [LARGE SCALE GENOMIC DNA]</scope>
    <source>
        <strain evidence="6">UoL-UT</strain>
    </source>
</reference>
<dbReference type="GO" id="GO:0017171">
    <property type="term" value="F:serine hydrolase activity"/>
    <property type="evidence" value="ECO:0007669"/>
    <property type="project" value="TreeGrafter"/>
</dbReference>
<evidence type="ECO:0000313" key="7">
    <source>
        <dbReference type="Proteomes" id="UP000288716"/>
    </source>
</evidence>
<dbReference type="STRING" id="299467.A0A443S5E7"/>
<evidence type="ECO:0000256" key="2">
    <source>
        <dbReference type="ARBA" id="ARBA00010701"/>
    </source>
</evidence>
<dbReference type="InterPro" id="IPR013818">
    <property type="entry name" value="Lipase"/>
</dbReference>
<gene>
    <name evidence="6" type="ORF">B4U80_07966</name>
</gene>
<dbReference type="OrthoDB" id="6485313at2759"/>
<dbReference type="GO" id="GO:0016298">
    <property type="term" value="F:lipase activity"/>
    <property type="evidence" value="ECO:0007669"/>
    <property type="project" value="InterPro"/>
</dbReference>
<dbReference type="SUPFAM" id="SSF53474">
    <property type="entry name" value="alpha/beta-Hydrolases"/>
    <property type="match status" value="1"/>
</dbReference>
<dbReference type="GO" id="GO:0016042">
    <property type="term" value="P:lipid catabolic process"/>
    <property type="evidence" value="ECO:0007669"/>
    <property type="project" value="TreeGrafter"/>
</dbReference>
<comment type="caution">
    <text evidence="6">The sequence shown here is derived from an EMBL/GenBank/DDBJ whole genome shotgun (WGS) entry which is preliminary data.</text>
</comment>
<dbReference type="GO" id="GO:0005615">
    <property type="term" value="C:extracellular space"/>
    <property type="evidence" value="ECO:0007669"/>
    <property type="project" value="TreeGrafter"/>
</dbReference>
<dbReference type="Pfam" id="PF00151">
    <property type="entry name" value="Lipase"/>
    <property type="match status" value="1"/>
</dbReference>
<name>A0A443S5E7_9ACAR</name>
<evidence type="ECO:0000313" key="6">
    <source>
        <dbReference type="EMBL" id="RWS22762.1"/>
    </source>
</evidence>
<keyword evidence="3" id="KW-0964">Secreted</keyword>
<evidence type="ECO:0000259" key="5">
    <source>
        <dbReference type="Pfam" id="PF00151"/>
    </source>
</evidence>